<dbReference type="EMBL" id="MLAK01000374">
    <property type="protein sequence ID" value="OHT14425.1"/>
    <property type="molecule type" value="Genomic_DNA"/>
</dbReference>
<evidence type="ECO:0000313" key="1">
    <source>
        <dbReference type="EMBL" id="OHT14425.1"/>
    </source>
</evidence>
<sequence length="221" mass="25035">MFSDFEDLFANSQSPNHPPGQGCCDLPFNDTMSLQSPFSMPTINNSNLEYSSGMNDSECSISSGCPKPYTDNRNLRNADFSNQNDPFLAQYGMTKIRFDSVHTNSQIPEPILPKSTSKININRTINMNNIHDINSRVNIIPLNNCLNSINMMTSTMSMPCLNKQNVKAPEKIRIGQLTQKAKPEKMVKQIFRPFASIESCELTVDRLRSFVEIRKMKVRQT</sequence>
<reference evidence="1" key="1">
    <citation type="submission" date="2016-10" db="EMBL/GenBank/DDBJ databases">
        <authorList>
            <person name="Benchimol M."/>
            <person name="Almeida L.G."/>
            <person name="Vasconcelos A.T."/>
            <person name="Perreira-Neves A."/>
            <person name="Rosa I.A."/>
            <person name="Tasca T."/>
            <person name="Bogo M.R."/>
            <person name="de Souza W."/>
        </authorList>
    </citation>
    <scope>NUCLEOTIDE SEQUENCE [LARGE SCALE GENOMIC DNA]</scope>
    <source>
        <strain evidence="1">K</strain>
    </source>
</reference>
<proteinExistence type="predicted"/>
<dbReference type="GeneID" id="94832961"/>
<keyword evidence="2" id="KW-1185">Reference proteome</keyword>
<dbReference type="RefSeq" id="XP_068367561.1">
    <property type="nucleotide sequence ID" value="XM_068498257.1"/>
</dbReference>
<dbReference type="Proteomes" id="UP000179807">
    <property type="component" value="Unassembled WGS sequence"/>
</dbReference>
<protein>
    <submittedName>
        <fullName evidence="1">Uncharacterized protein</fullName>
    </submittedName>
</protein>
<organism evidence="1 2">
    <name type="scientific">Tritrichomonas foetus</name>
    <dbReference type="NCBI Taxonomy" id="1144522"/>
    <lineage>
        <taxon>Eukaryota</taxon>
        <taxon>Metamonada</taxon>
        <taxon>Parabasalia</taxon>
        <taxon>Tritrichomonadida</taxon>
        <taxon>Tritrichomonadidae</taxon>
        <taxon>Tritrichomonas</taxon>
    </lineage>
</organism>
<gene>
    <name evidence="1" type="ORF">TRFO_15206</name>
</gene>
<dbReference type="VEuPathDB" id="TrichDB:TRFO_15206"/>
<name>A0A1J4KT02_9EUKA</name>
<evidence type="ECO:0000313" key="2">
    <source>
        <dbReference type="Proteomes" id="UP000179807"/>
    </source>
</evidence>
<accession>A0A1J4KT02</accession>
<dbReference type="AlphaFoldDB" id="A0A1J4KT02"/>
<comment type="caution">
    <text evidence="1">The sequence shown here is derived from an EMBL/GenBank/DDBJ whole genome shotgun (WGS) entry which is preliminary data.</text>
</comment>